<dbReference type="RefSeq" id="WP_347938066.1">
    <property type="nucleotide sequence ID" value="NZ_JBDXMI010000007.1"/>
</dbReference>
<evidence type="ECO:0000313" key="3">
    <source>
        <dbReference type="Proteomes" id="UP001462502"/>
    </source>
</evidence>
<evidence type="ECO:0000313" key="2">
    <source>
        <dbReference type="EMBL" id="MEO9387095.1"/>
    </source>
</evidence>
<dbReference type="EMBL" id="JBDXMI010000007">
    <property type="protein sequence ID" value="MEO9387095.1"/>
    <property type="molecule type" value="Genomic_DNA"/>
</dbReference>
<name>A0ABV0J0M9_9NEIS</name>
<accession>A0ABV0J0M9</accession>
<keyword evidence="1" id="KW-0812">Transmembrane</keyword>
<sequence>MERWKQVAKIFDNLGLGGLAATFASLLRDMVDQTDGRLHFKWPTGDAGYVLGLAIAAYVVAQLAAILTLWYVDESS</sequence>
<gene>
    <name evidence="2" type="ORF">ABI908_23660</name>
</gene>
<feature type="transmembrane region" description="Helical" evidence="1">
    <location>
        <begin position="7"/>
        <end position="27"/>
    </location>
</feature>
<comment type="caution">
    <text evidence="2">The sequence shown here is derived from an EMBL/GenBank/DDBJ whole genome shotgun (WGS) entry which is preliminary data.</text>
</comment>
<keyword evidence="1" id="KW-0472">Membrane</keyword>
<evidence type="ECO:0000256" key="1">
    <source>
        <dbReference type="SAM" id="Phobius"/>
    </source>
</evidence>
<dbReference type="Proteomes" id="UP001462502">
    <property type="component" value="Unassembled WGS sequence"/>
</dbReference>
<protein>
    <submittedName>
        <fullName evidence="2">Uncharacterized protein</fullName>
    </submittedName>
</protein>
<reference evidence="2 3" key="1">
    <citation type="submission" date="2024-05" db="EMBL/GenBank/DDBJ databases">
        <authorList>
            <person name="De Oliveira J.P."/>
            <person name="Noriler S.A."/>
            <person name="De Oliveira A.G."/>
            <person name="Sipoli D.S."/>
        </authorList>
    </citation>
    <scope>NUCLEOTIDE SEQUENCE [LARGE SCALE GENOMIC DNA]</scope>
    <source>
        <strain evidence="2 3">LABIM192</strain>
    </source>
</reference>
<keyword evidence="3" id="KW-1185">Reference proteome</keyword>
<keyword evidence="1" id="KW-1133">Transmembrane helix</keyword>
<proteinExistence type="predicted"/>
<organism evidence="2 3">
    <name type="scientific">Chromobacterium phragmitis</name>
    <dbReference type="NCBI Taxonomy" id="2202141"/>
    <lineage>
        <taxon>Bacteria</taxon>
        <taxon>Pseudomonadati</taxon>
        <taxon>Pseudomonadota</taxon>
        <taxon>Betaproteobacteria</taxon>
        <taxon>Neisseriales</taxon>
        <taxon>Chromobacteriaceae</taxon>
        <taxon>Chromobacterium</taxon>
    </lineage>
</organism>
<feature type="transmembrane region" description="Helical" evidence="1">
    <location>
        <begin position="47"/>
        <end position="72"/>
    </location>
</feature>